<comment type="caution">
    <text evidence="1">The sequence shown here is derived from an EMBL/GenBank/DDBJ whole genome shotgun (WGS) entry which is preliminary data.</text>
</comment>
<organism evidence="1 2">
    <name type="scientific">Zarea fungicola</name>
    <dbReference type="NCBI Taxonomy" id="93591"/>
    <lineage>
        <taxon>Eukaryota</taxon>
        <taxon>Fungi</taxon>
        <taxon>Dikarya</taxon>
        <taxon>Ascomycota</taxon>
        <taxon>Pezizomycotina</taxon>
        <taxon>Sordariomycetes</taxon>
        <taxon>Hypocreomycetidae</taxon>
        <taxon>Hypocreales</taxon>
        <taxon>Cordycipitaceae</taxon>
        <taxon>Zarea</taxon>
    </lineage>
</organism>
<protein>
    <submittedName>
        <fullName evidence="1">Uncharacterized protein</fullName>
    </submittedName>
</protein>
<proteinExistence type="predicted"/>
<gene>
    <name evidence="1" type="ORF">NQ176_g5404</name>
</gene>
<accession>A0ACC1N9G4</accession>
<evidence type="ECO:0000313" key="2">
    <source>
        <dbReference type="Proteomes" id="UP001143910"/>
    </source>
</evidence>
<evidence type="ECO:0000313" key="1">
    <source>
        <dbReference type="EMBL" id="KAJ2975643.1"/>
    </source>
</evidence>
<name>A0ACC1N9G4_9HYPO</name>
<keyword evidence="2" id="KW-1185">Reference proteome</keyword>
<dbReference type="Proteomes" id="UP001143910">
    <property type="component" value="Unassembled WGS sequence"/>
</dbReference>
<dbReference type="EMBL" id="JANJQO010000682">
    <property type="protein sequence ID" value="KAJ2975643.1"/>
    <property type="molecule type" value="Genomic_DNA"/>
</dbReference>
<reference evidence="1" key="1">
    <citation type="submission" date="2022-08" db="EMBL/GenBank/DDBJ databases">
        <title>Genome Sequence of Lecanicillium fungicola.</title>
        <authorList>
            <person name="Buettner E."/>
        </authorList>
    </citation>
    <scope>NUCLEOTIDE SEQUENCE</scope>
    <source>
        <strain evidence="1">Babe33</strain>
    </source>
</reference>
<sequence length="540" mass="59322">MEDDKVNIQKSGDNASVVWSTGAGKTDHIEDHGADSGLKRTLGTRHITMVALGSSIGMGLWLGSGLSLIQGGPAAILIGYVIAGSMIWSVSQSMGEMCVMYPLPSAFVQWTNIFVDPAAGFALGWVYWFSYWVSIATEIQGLLTVLQFWTTAVPVAAWITIWLAVIILINIGPVRLFGEFEVISSIIKFGWIFVVIISCIVISAGGAPNHEAIGFRYWNETRGFTNGFNGFLSVLPTCIFAISGAENAALVASETANPRKSMPYAVRSMWVRLALFYIVGALMVTITVSPFNKDLFGAEGTNASPYVIAYRLAKLEPLAHMMNAVIFISVLSGASIAGYGGSRTLVGLSQIGMAPKYWLQKTDGLGRPWYALVPTFVIGGALSYLNVSNSGPTVFGWFSDLSSLLALFGWGMICLSHIRMRHAWKTQGRSVEDLSWNAGTFPWAPWWGLVWCIILILIEFYLSVWPLGVKPGAETFFANYISVPVIVLLYGGAKLYYRGRRWVDSSSIDLDESRRFYAPQDEEESKISFHRRALNYVKHG</sequence>